<proteinExistence type="predicted"/>
<dbReference type="EMBL" id="JAUESC010000004">
    <property type="protein sequence ID" value="KAK0597771.1"/>
    <property type="molecule type" value="Genomic_DNA"/>
</dbReference>
<evidence type="ECO:0000313" key="3">
    <source>
        <dbReference type="Proteomes" id="UP001168877"/>
    </source>
</evidence>
<gene>
    <name evidence="2" type="ORF">LWI29_028474</name>
</gene>
<organism evidence="2 3">
    <name type="scientific">Acer saccharum</name>
    <name type="common">Sugar maple</name>
    <dbReference type="NCBI Taxonomy" id="4024"/>
    <lineage>
        <taxon>Eukaryota</taxon>
        <taxon>Viridiplantae</taxon>
        <taxon>Streptophyta</taxon>
        <taxon>Embryophyta</taxon>
        <taxon>Tracheophyta</taxon>
        <taxon>Spermatophyta</taxon>
        <taxon>Magnoliopsida</taxon>
        <taxon>eudicotyledons</taxon>
        <taxon>Gunneridae</taxon>
        <taxon>Pentapetalae</taxon>
        <taxon>rosids</taxon>
        <taxon>malvids</taxon>
        <taxon>Sapindales</taxon>
        <taxon>Sapindaceae</taxon>
        <taxon>Hippocastanoideae</taxon>
        <taxon>Acereae</taxon>
        <taxon>Acer</taxon>
    </lineage>
</organism>
<feature type="compositionally biased region" description="Basic and acidic residues" evidence="1">
    <location>
        <begin position="256"/>
        <end position="277"/>
    </location>
</feature>
<evidence type="ECO:0000256" key="1">
    <source>
        <dbReference type="SAM" id="MobiDB-lite"/>
    </source>
</evidence>
<keyword evidence="3" id="KW-1185">Reference proteome</keyword>
<name>A0AA39SRI3_ACESA</name>
<feature type="region of interest" description="Disordered" evidence="1">
    <location>
        <begin position="251"/>
        <end position="277"/>
    </location>
</feature>
<sequence>MPRVKIVDLDEASGSTNPRVLARERVSRRTALNPNFEERMEIFGEKECHPERGIEVSELGGDSRRPGHILRFPCLITEFYREAEVDMSETGDAAAFNLPQGIMNANTWKGIHKSKKRPETTGESSKPTRKKKRTVVEDDDDHWYSEAALHDDVYAVVGFEEDIPRDDFGQNSVERILDVVKVSQVANQAAIQEVGRGLHMRIDWMNEDWGFDMTELRRELVLSVYSRRRRRGPTASTLSVAPVGGPVIDEGGAMELSRKEAKDRAAVEKDPRGKRVV</sequence>
<comment type="caution">
    <text evidence="2">The sequence shown here is derived from an EMBL/GenBank/DDBJ whole genome shotgun (WGS) entry which is preliminary data.</text>
</comment>
<evidence type="ECO:0000313" key="2">
    <source>
        <dbReference type="EMBL" id="KAK0597771.1"/>
    </source>
</evidence>
<dbReference type="Proteomes" id="UP001168877">
    <property type="component" value="Unassembled WGS sequence"/>
</dbReference>
<reference evidence="2" key="1">
    <citation type="journal article" date="2022" name="Plant J.">
        <title>Strategies of tolerance reflected in two North American maple genomes.</title>
        <authorList>
            <person name="McEvoy S.L."/>
            <person name="Sezen U.U."/>
            <person name="Trouern-Trend A."/>
            <person name="McMahon S.M."/>
            <person name="Schaberg P.G."/>
            <person name="Yang J."/>
            <person name="Wegrzyn J.L."/>
            <person name="Swenson N.G."/>
        </authorList>
    </citation>
    <scope>NUCLEOTIDE SEQUENCE</scope>
    <source>
        <strain evidence="2">NS2018</strain>
    </source>
</reference>
<protein>
    <submittedName>
        <fullName evidence="2">Uncharacterized protein</fullName>
    </submittedName>
</protein>
<feature type="region of interest" description="Disordered" evidence="1">
    <location>
        <begin position="107"/>
        <end position="137"/>
    </location>
</feature>
<reference evidence="2" key="2">
    <citation type="submission" date="2023-06" db="EMBL/GenBank/DDBJ databases">
        <authorList>
            <person name="Swenson N.G."/>
            <person name="Wegrzyn J.L."/>
            <person name="Mcevoy S.L."/>
        </authorList>
    </citation>
    <scope>NUCLEOTIDE SEQUENCE</scope>
    <source>
        <strain evidence="2">NS2018</strain>
        <tissue evidence="2">Leaf</tissue>
    </source>
</reference>
<accession>A0AA39SRI3</accession>
<dbReference type="AlphaFoldDB" id="A0AA39SRI3"/>